<dbReference type="Ensembl" id="ENSGGOT00000034076.2">
    <property type="protein sequence ID" value="ENSGGOP00000025931.2"/>
    <property type="gene ID" value="ENSGGOG00000022532.2"/>
</dbReference>
<keyword evidence="5" id="KW-1185">Reference proteome</keyword>
<reference evidence="5" key="1">
    <citation type="submission" date="2011-05" db="EMBL/GenBank/DDBJ databases">
        <title>Insights into the evolution of the great apes provided by the gorilla genome.</title>
        <authorList>
            <person name="Scally A."/>
        </authorList>
    </citation>
    <scope>NUCLEOTIDE SEQUENCE [LARGE SCALE GENOMIC DNA]</scope>
</reference>
<dbReference type="HOGENOM" id="CLU_025110_0_0_1"/>
<dbReference type="InterPro" id="IPR036388">
    <property type="entry name" value="WH-like_DNA-bd_sf"/>
</dbReference>
<dbReference type="eggNOG" id="KOG2591">
    <property type="taxonomic scope" value="Eukaryota"/>
</dbReference>
<organism evidence="4 5">
    <name type="scientific">Gorilla gorilla gorilla</name>
    <name type="common">Western lowland gorilla</name>
    <dbReference type="NCBI Taxonomy" id="9595"/>
    <lineage>
        <taxon>Eukaryota</taxon>
        <taxon>Metazoa</taxon>
        <taxon>Chordata</taxon>
        <taxon>Craniata</taxon>
        <taxon>Vertebrata</taxon>
        <taxon>Euteleostomi</taxon>
        <taxon>Mammalia</taxon>
        <taxon>Eutheria</taxon>
        <taxon>Euarchontoglires</taxon>
        <taxon>Primates</taxon>
        <taxon>Haplorrhini</taxon>
        <taxon>Catarrhini</taxon>
        <taxon>Hominidae</taxon>
        <taxon>Gorilla</taxon>
    </lineage>
</organism>
<dbReference type="InterPro" id="IPR058699">
    <property type="entry name" value="RRM_LARP4/4B"/>
</dbReference>
<reference evidence="4" key="3">
    <citation type="submission" date="2025-08" db="UniProtKB">
        <authorList>
            <consortium name="Ensembl"/>
        </authorList>
    </citation>
    <scope>IDENTIFICATION</scope>
</reference>
<dbReference type="EMBL" id="CABD030095424">
    <property type="status" value="NOT_ANNOTATED_CDS"/>
    <property type="molecule type" value="Genomic_DNA"/>
</dbReference>
<dbReference type="PANTHER" id="PTHR22792">
    <property type="entry name" value="LUPUS LA PROTEIN-RELATED"/>
    <property type="match status" value="1"/>
</dbReference>
<dbReference type="InParanoid" id="G3SCV3"/>
<name>G3SCV3_GORGO</name>
<evidence type="ECO:0000313" key="5">
    <source>
        <dbReference type="Proteomes" id="UP000001519"/>
    </source>
</evidence>
<reference evidence="4" key="4">
    <citation type="submission" date="2025-09" db="UniProtKB">
        <authorList>
            <consortium name="Ensembl"/>
        </authorList>
    </citation>
    <scope>IDENTIFICATION</scope>
</reference>
<protein>
    <recommendedName>
        <fullName evidence="3">HTH La-type RNA-binding domain-containing protein</fullName>
    </recommendedName>
</protein>
<sequence>MLFFVEQVTSKGTGLNPNAEVWQEIAPGNTDATPVTHRTESSWHETAATLGAHPEVNAELSEDICKEYEVMCSLSCETTRNTTGIEESTDGMILGPEDLSYQIYDVSGESNSAISTEDLKECLKKQLEFWFSRENFDQFTPVWTVVNMEEIKKLTTDPDVILEVLRSSPMVQINEKGKKRCIVILREIPETTPIEEVKALFKLKTAPK</sequence>
<dbReference type="Pfam" id="PF26088">
    <property type="entry name" value="RRM_LARP4"/>
    <property type="match status" value="1"/>
</dbReference>
<keyword evidence="1" id="KW-0597">Phosphoprotein</keyword>
<dbReference type="PANTHER" id="PTHR22792:SF48">
    <property type="entry name" value="LA-RELATED PROTEIN 4"/>
    <property type="match status" value="1"/>
</dbReference>
<dbReference type="GeneTree" id="ENSGT00940000154409"/>
<dbReference type="InterPro" id="IPR006630">
    <property type="entry name" value="La_HTH"/>
</dbReference>
<dbReference type="SMART" id="SM00715">
    <property type="entry name" value="LA"/>
    <property type="match status" value="1"/>
</dbReference>
<evidence type="ECO:0000256" key="2">
    <source>
        <dbReference type="ARBA" id="ARBA00022884"/>
    </source>
</evidence>
<dbReference type="InterPro" id="IPR036390">
    <property type="entry name" value="WH_DNA-bd_sf"/>
</dbReference>
<dbReference type="AlphaFoldDB" id="G3SCV3"/>
<proteinExistence type="predicted"/>
<dbReference type="OMA" id="CEFVNND"/>
<dbReference type="Proteomes" id="UP000001519">
    <property type="component" value="Chromosome 15"/>
</dbReference>
<dbReference type="SUPFAM" id="SSF46785">
    <property type="entry name" value="Winged helix' DNA-binding domain"/>
    <property type="match status" value="1"/>
</dbReference>
<accession>G3SCV3</accession>
<feature type="domain" description="HTH La-type RNA-binding" evidence="3">
    <location>
        <begin position="117"/>
        <end position="182"/>
    </location>
</feature>
<evidence type="ECO:0000259" key="3">
    <source>
        <dbReference type="SMART" id="SM00715"/>
    </source>
</evidence>
<keyword evidence="2" id="KW-0694">RNA-binding</keyword>
<evidence type="ECO:0000256" key="1">
    <source>
        <dbReference type="ARBA" id="ARBA00022553"/>
    </source>
</evidence>
<evidence type="ECO:0000313" key="4">
    <source>
        <dbReference type="Ensembl" id="ENSGGOP00000025931.2"/>
    </source>
</evidence>
<dbReference type="InterPro" id="IPR045180">
    <property type="entry name" value="La_dom_prot"/>
</dbReference>
<dbReference type="GO" id="GO:0003723">
    <property type="term" value="F:RNA binding"/>
    <property type="evidence" value="ECO:0007669"/>
    <property type="project" value="UniProtKB-KW"/>
</dbReference>
<dbReference type="Gene3D" id="1.10.10.10">
    <property type="entry name" value="Winged helix-like DNA-binding domain superfamily/Winged helix DNA-binding domain"/>
    <property type="match status" value="1"/>
</dbReference>
<dbReference type="eggNOG" id="KOG2590">
    <property type="taxonomic scope" value="Eukaryota"/>
</dbReference>
<dbReference type="STRING" id="9593.ENSGGOP00000025931"/>
<reference evidence="4 5" key="2">
    <citation type="journal article" date="2012" name="Nature">
        <title>Insights into hominid evolution from the gorilla genome sequence.</title>
        <authorList>
            <person name="Scally A."/>
            <person name="Dutheil J.Y."/>
            <person name="Hillier L.W."/>
            <person name="Jordan G.E."/>
            <person name="Goodhead I."/>
            <person name="Herrero J."/>
            <person name="Hobolth A."/>
            <person name="Lappalainen T."/>
            <person name="Mailund T."/>
            <person name="Marques-Bonet T."/>
            <person name="McCarthy S."/>
            <person name="Montgomery S.H."/>
            <person name="Schwalie P.C."/>
            <person name="Tang Y.A."/>
            <person name="Ward M.C."/>
            <person name="Xue Y."/>
            <person name="Yngvadottir B."/>
            <person name="Alkan C."/>
            <person name="Andersen L.N."/>
            <person name="Ayub Q."/>
            <person name="Ball E.V."/>
            <person name="Beal K."/>
            <person name="Bradley B.J."/>
            <person name="Chen Y."/>
            <person name="Clee C.M."/>
            <person name="Fitzgerald S."/>
            <person name="Graves T.A."/>
            <person name="Gu Y."/>
            <person name="Heath P."/>
            <person name="Heger A."/>
            <person name="Karakoc E."/>
            <person name="Kolb-Kokocinski A."/>
            <person name="Laird G.K."/>
            <person name="Lunter G."/>
            <person name="Meader S."/>
            <person name="Mort M."/>
            <person name="Mullikin J.C."/>
            <person name="Munch K."/>
            <person name="O'Connor T.D."/>
            <person name="Phillips A.D."/>
            <person name="Prado-Martinez J."/>
            <person name="Rogers A.S."/>
            <person name="Sajjadian S."/>
            <person name="Schmidt D."/>
            <person name="Shaw K."/>
            <person name="Simpson J.T."/>
            <person name="Stenson P.D."/>
            <person name="Turner D.J."/>
            <person name="Vigilant L."/>
            <person name="Vilella A.J."/>
            <person name="Whitener W."/>
            <person name="Zhu B."/>
            <person name="Cooper D.N."/>
            <person name="de Jong P."/>
            <person name="Dermitzakis E.T."/>
            <person name="Eichler E.E."/>
            <person name="Flicek P."/>
            <person name="Goldman N."/>
            <person name="Mundy N.I."/>
            <person name="Ning Z."/>
            <person name="Odom D.T."/>
            <person name="Ponting C.P."/>
            <person name="Quail M.A."/>
            <person name="Ryder O.A."/>
            <person name="Searle S.M."/>
            <person name="Warren W.C."/>
            <person name="Wilson R.K."/>
            <person name="Schierup M.H."/>
            <person name="Rogers J."/>
            <person name="Tyler-Smith C."/>
            <person name="Durbin R."/>
        </authorList>
    </citation>
    <scope>NUCLEOTIDE SEQUENCE [LARGE SCALE GENOMIC DNA]</scope>
</reference>